<evidence type="ECO:0000259" key="7">
    <source>
        <dbReference type="Pfam" id="PF00717"/>
    </source>
</evidence>
<keyword evidence="2" id="KW-0227">DNA damage</keyword>
<dbReference type="InterPro" id="IPR015927">
    <property type="entry name" value="Peptidase_S24_S26A/B/C"/>
</dbReference>
<comment type="similarity">
    <text evidence="1">Belongs to the peptidase S24 family.</text>
</comment>
<accession>X1QCR1</accession>
<evidence type="ECO:0000256" key="3">
    <source>
        <dbReference type="ARBA" id="ARBA00022801"/>
    </source>
</evidence>
<dbReference type="InterPro" id="IPR039418">
    <property type="entry name" value="LexA-like"/>
</dbReference>
<evidence type="ECO:0000256" key="4">
    <source>
        <dbReference type="ARBA" id="ARBA00022813"/>
    </source>
</evidence>
<dbReference type="GO" id="GO:0006281">
    <property type="term" value="P:DNA repair"/>
    <property type="evidence" value="ECO:0007669"/>
    <property type="project" value="UniProtKB-KW"/>
</dbReference>
<feature type="non-terminal residue" evidence="8">
    <location>
        <position position="1"/>
    </location>
</feature>
<dbReference type="CDD" id="cd06529">
    <property type="entry name" value="S24_LexA-like"/>
    <property type="match status" value="1"/>
</dbReference>
<dbReference type="PANTHER" id="PTHR33516:SF2">
    <property type="entry name" value="LEXA REPRESSOR-RELATED"/>
    <property type="match status" value="1"/>
</dbReference>
<dbReference type="GO" id="GO:0006355">
    <property type="term" value="P:regulation of DNA-templated transcription"/>
    <property type="evidence" value="ECO:0007669"/>
    <property type="project" value="InterPro"/>
</dbReference>
<protein>
    <recommendedName>
        <fullName evidence="7">Peptidase S24/S26A/S26B/S26C domain-containing protein</fullName>
    </recommendedName>
</protein>
<comment type="caution">
    <text evidence="8">The sequence shown here is derived from an EMBL/GenBank/DDBJ whole genome shotgun (WGS) entry which is preliminary data.</text>
</comment>
<dbReference type="InterPro" id="IPR036286">
    <property type="entry name" value="LexA/Signal_pep-like_sf"/>
</dbReference>
<dbReference type="PANTHER" id="PTHR33516">
    <property type="entry name" value="LEXA REPRESSOR"/>
    <property type="match status" value="1"/>
</dbReference>
<keyword evidence="6" id="KW-0742">SOS response</keyword>
<dbReference type="GO" id="GO:0003677">
    <property type="term" value="F:DNA binding"/>
    <property type="evidence" value="ECO:0007669"/>
    <property type="project" value="InterPro"/>
</dbReference>
<keyword evidence="4" id="KW-0068">Autocatalytic cleavage</keyword>
<dbReference type="PRINTS" id="PR00726">
    <property type="entry name" value="LEXASERPTASE"/>
</dbReference>
<dbReference type="Pfam" id="PF00717">
    <property type="entry name" value="Peptidase_S24"/>
    <property type="match status" value="1"/>
</dbReference>
<dbReference type="GO" id="GO:0016787">
    <property type="term" value="F:hydrolase activity"/>
    <property type="evidence" value="ECO:0007669"/>
    <property type="project" value="UniProtKB-KW"/>
</dbReference>
<evidence type="ECO:0000256" key="1">
    <source>
        <dbReference type="ARBA" id="ARBA00007484"/>
    </source>
</evidence>
<proteinExistence type="inferred from homology"/>
<dbReference type="Gene3D" id="2.10.109.10">
    <property type="entry name" value="Umud Fragment, subunit A"/>
    <property type="match status" value="1"/>
</dbReference>
<evidence type="ECO:0000256" key="5">
    <source>
        <dbReference type="ARBA" id="ARBA00023204"/>
    </source>
</evidence>
<keyword evidence="5" id="KW-0234">DNA repair</keyword>
<feature type="domain" description="Peptidase S24/S26A/S26B/S26C" evidence="7">
    <location>
        <begin position="20"/>
        <end position="143"/>
    </location>
</feature>
<evidence type="ECO:0000256" key="6">
    <source>
        <dbReference type="ARBA" id="ARBA00023236"/>
    </source>
</evidence>
<dbReference type="AlphaFoldDB" id="X1QCR1"/>
<keyword evidence="3" id="KW-0378">Hydrolase</keyword>
<dbReference type="InterPro" id="IPR050077">
    <property type="entry name" value="LexA_repressor"/>
</dbReference>
<dbReference type="EMBL" id="BARV01031736">
    <property type="protein sequence ID" value="GAI41054.1"/>
    <property type="molecule type" value="Genomic_DNA"/>
</dbReference>
<gene>
    <name evidence="8" type="ORF">S06H3_50172</name>
</gene>
<dbReference type="GO" id="GO:0009432">
    <property type="term" value="P:SOS response"/>
    <property type="evidence" value="ECO:0007669"/>
    <property type="project" value="UniProtKB-KW"/>
</dbReference>
<name>X1QCR1_9ZZZZ</name>
<reference evidence="8" key="1">
    <citation type="journal article" date="2014" name="Front. Microbiol.">
        <title>High frequency of phylogenetically diverse reductive dehalogenase-homologous genes in deep subseafloor sedimentary metagenomes.</title>
        <authorList>
            <person name="Kawai M."/>
            <person name="Futagami T."/>
            <person name="Toyoda A."/>
            <person name="Takaki Y."/>
            <person name="Nishi S."/>
            <person name="Hori S."/>
            <person name="Arai W."/>
            <person name="Tsubouchi T."/>
            <person name="Morono Y."/>
            <person name="Uchiyama I."/>
            <person name="Ito T."/>
            <person name="Fujiyama A."/>
            <person name="Inagaki F."/>
            <person name="Takami H."/>
        </authorList>
    </citation>
    <scope>NUCLEOTIDE SEQUENCE</scope>
    <source>
        <strain evidence="8">Expedition CK06-06</strain>
    </source>
</reference>
<sequence length="149" mass="16628">KVFRSIQLVERKREAISQVPLLGTIAAGKPIPVPTSDTWTSIPEETLQLTDEVTRGKKGIYALRVKGFSMIDALVGDGDIVLVQQTSTVEDGEVAAVWLKIEQEVTLKEVYHEAGRIRLQPANKQMEPMYYQPEDVEIQGKVIGVLRKL</sequence>
<dbReference type="InterPro" id="IPR006197">
    <property type="entry name" value="Peptidase_S24_LexA"/>
</dbReference>
<evidence type="ECO:0000256" key="2">
    <source>
        <dbReference type="ARBA" id="ARBA00022763"/>
    </source>
</evidence>
<organism evidence="8">
    <name type="scientific">marine sediment metagenome</name>
    <dbReference type="NCBI Taxonomy" id="412755"/>
    <lineage>
        <taxon>unclassified sequences</taxon>
        <taxon>metagenomes</taxon>
        <taxon>ecological metagenomes</taxon>
    </lineage>
</organism>
<evidence type="ECO:0000313" key="8">
    <source>
        <dbReference type="EMBL" id="GAI41054.1"/>
    </source>
</evidence>
<dbReference type="SUPFAM" id="SSF51306">
    <property type="entry name" value="LexA/Signal peptidase"/>
    <property type="match status" value="1"/>
</dbReference>